<dbReference type="PANTHER" id="PTHR46087:SF11">
    <property type="entry name" value="PROTEIN SEMI-ROLLED LEAF 2"/>
    <property type="match status" value="1"/>
</dbReference>
<dbReference type="Proteomes" id="UP001140949">
    <property type="component" value="Unassembled WGS sequence"/>
</dbReference>
<proteinExistence type="predicted"/>
<name>A0AAX6G1W9_IRIPA</name>
<keyword evidence="2" id="KW-1185">Reference proteome</keyword>
<evidence type="ECO:0000313" key="1">
    <source>
        <dbReference type="EMBL" id="KAJ6822487.1"/>
    </source>
</evidence>
<evidence type="ECO:0000313" key="2">
    <source>
        <dbReference type="Proteomes" id="UP001140949"/>
    </source>
</evidence>
<comment type="caution">
    <text evidence="1">The sequence shown here is derived from an EMBL/GenBank/DDBJ whole genome shotgun (WGS) entry which is preliminary data.</text>
</comment>
<gene>
    <name evidence="1" type="ORF">M6B38_388385</name>
</gene>
<organism evidence="1 2">
    <name type="scientific">Iris pallida</name>
    <name type="common">Sweet iris</name>
    <dbReference type="NCBI Taxonomy" id="29817"/>
    <lineage>
        <taxon>Eukaryota</taxon>
        <taxon>Viridiplantae</taxon>
        <taxon>Streptophyta</taxon>
        <taxon>Embryophyta</taxon>
        <taxon>Tracheophyta</taxon>
        <taxon>Spermatophyta</taxon>
        <taxon>Magnoliopsida</taxon>
        <taxon>Liliopsida</taxon>
        <taxon>Asparagales</taxon>
        <taxon>Iridaceae</taxon>
        <taxon>Iridoideae</taxon>
        <taxon>Irideae</taxon>
        <taxon>Iris</taxon>
    </lineage>
</organism>
<dbReference type="AlphaFoldDB" id="A0AAX6G1W9"/>
<dbReference type="EMBL" id="JANAVB010024200">
    <property type="protein sequence ID" value="KAJ6822487.1"/>
    <property type="molecule type" value="Genomic_DNA"/>
</dbReference>
<sequence length="163" mass="17921">MKKTQYSFLDYISSGFEVNFIVTVDFTGNEQMILAAIIRHLDHKNVMYDPQIESDMLQIATILVHQLRPGAVVAEIGVASDLCRHLRKSLQATIESIGQEESKGNITLQYSIEDCLLEIANGIGDAYPLFDLMAISLEKLPATATACVPRGSTIATFKGHGTF</sequence>
<reference evidence="1" key="1">
    <citation type="journal article" date="2023" name="GigaByte">
        <title>Genome assembly of the bearded iris, Iris pallida Lam.</title>
        <authorList>
            <person name="Bruccoleri R.E."/>
            <person name="Oakeley E.J."/>
            <person name="Faust A.M.E."/>
            <person name="Altorfer M."/>
            <person name="Dessus-Babus S."/>
            <person name="Burckhardt D."/>
            <person name="Oertli M."/>
            <person name="Naumann U."/>
            <person name="Petersen F."/>
            <person name="Wong J."/>
        </authorList>
    </citation>
    <scope>NUCLEOTIDE SEQUENCE</scope>
    <source>
        <strain evidence="1">GSM-AAB239-AS_SAM_17_03QT</strain>
    </source>
</reference>
<dbReference type="PANTHER" id="PTHR46087">
    <property type="entry name" value="PUTATIVE, EXPRESSED-RELATED"/>
    <property type="match status" value="1"/>
</dbReference>
<protein>
    <submittedName>
        <fullName evidence="1">Uncharacterized protein</fullName>
    </submittedName>
</protein>
<accession>A0AAX6G1W9</accession>
<dbReference type="InterPro" id="IPR055296">
    <property type="entry name" value="SRL2-like"/>
</dbReference>
<reference evidence="1" key="2">
    <citation type="submission" date="2023-04" db="EMBL/GenBank/DDBJ databases">
        <authorList>
            <person name="Bruccoleri R.E."/>
            <person name="Oakeley E.J."/>
            <person name="Faust A.-M."/>
            <person name="Dessus-Babus S."/>
            <person name="Altorfer M."/>
            <person name="Burckhardt D."/>
            <person name="Oertli M."/>
            <person name="Naumann U."/>
            <person name="Petersen F."/>
            <person name="Wong J."/>
        </authorList>
    </citation>
    <scope>NUCLEOTIDE SEQUENCE</scope>
    <source>
        <strain evidence="1">GSM-AAB239-AS_SAM_17_03QT</strain>
        <tissue evidence="1">Leaf</tissue>
    </source>
</reference>